<dbReference type="InterPro" id="IPR050464">
    <property type="entry name" value="Zeta_carotene_desat/Oxidored"/>
</dbReference>
<dbReference type="InterPro" id="IPR036188">
    <property type="entry name" value="FAD/NAD-bd_sf"/>
</dbReference>
<protein>
    <recommendedName>
        <fullName evidence="4">Amine oxidase</fullName>
    </recommendedName>
</protein>
<keyword evidence="1" id="KW-0732">Signal</keyword>
<dbReference type="PRINTS" id="PR00419">
    <property type="entry name" value="ADXRDTASE"/>
</dbReference>
<dbReference type="OrthoDB" id="5046242at2759"/>
<sequence>MFAFGFSFFISLLLALRVESLTDPSQYPVCIIGAGPSGLTVAHELEARGNSTVIFDSNAEVGGKCQSYYDDPIARTTYHAMGALIFTNQTYNNTLPLILEAGLPLSPALSPGPSANWNYWLYEAGAKGAQSVTKLPFPNTTELFEILVEVNYYEFLWNELFAPYSGSRYEGDICEEFTMPMKQWLFSKGFIKLPTFVELGLVYEGYGNIAQTPALYALQFLTPEILTYYLGTTPGYFVDFHKLWVWYAQNYVKGTIHSSTNVSKIDRSGEYPIVTYNGPRASSSSMQTCSSLIMAFPPTTRALKAAGLDFTDEEFDIFSNVGVTAYWAAAFKMDLPYPYAFLETPATPDFRPLAMLRYFNESTISTAYSFGLSLYNETSADSDEQVKQLLLSSANDLGTGLAQNRVGGVDSPITVSEADVKLLTRQDHFPHVLTEALQGGFYAKYNALQGQKKTYWTSGLDRFENIESAIRAAKDLVENVIF</sequence>
<dbReference type="Gene3D" id="1.10.405.20">
    <property type="match status" value="1"/>
</dbReference>
<organism evidence="2 3">
    <name type="scientific">Collybiopsis luxurians FD-317 M1</name>
    <dbReference type="NCBI Taxonomy" id="944289"/>
    <lineage>
        <taxon>Eukaryota</taxon>
        <taxon>Fungi</taxon>
        <taxon>Dikarya</taxon>
        <taxon>Basidiomycota</taxon>
        <taxon>Agaricomycotina</taxon>
        <taxon>Agaricomycetes</taxon>
        <taxon>Agaricomycetidae</taxon>
        <taxon>Agaricales</taxon>
        <taxon>Marasmiineae</taxon>
        <taxon>Omphalotaceae</taxon>
        <taxon>Collybiopsis</taxon>
        <taxon>Collybiopsis luxurians</taxon>
    </lineage>
</organism>
<dbReference type="GO" id="GO:0016491">
    <property type="term" value="F:oxidoreductase activity"/>
    <property type="evidence" value="ECO:0007669"/>
    <property type="project" value="TreeGrafter"/>
</dbReference>
<reference evidence="2 3" key="1">
    <citation type="submission" date="2014-04" db="EMBL/GenBank/DDBJ databases">
        <title>Evolutionary Origins and Diversification of the Mycorrhizal Mutualists.</title>
        <authorList>
            <consortium name="DOE Joint Genome Institute"/>
            <consortium name="Mycorrhizal Genomics Consortium"/>
            <person name="Kohler A."/>
            <person name="Kuo A."/>
            <person name="Nagy L.G."/>
            <person name="Floudas D."/>
            <person name="Copeland A."/>
            <person name="Barry K.W."/>
            <person name="Cichocki N."/>
            <person name="Veneault-Fourrey C."/>
            <person name="LaButti K."/>
            <person name="Lindquist E.A."/>
            <person name="Lipzen A."/>
            <person name="Lundell T."/>
            <person name="Morin E."/>
            <person name="Murat C."/>
            <person name="Riley R."/>
            <person name="Ohm R."/>
            <person name="Sun H."/>
            <person name="Tunlid A."/>
            <person name="Henrissat B."/>
            <person name="Grigoriev I.V."/>
            <person name="Hibbett D.S."/>
            <person name="Martin F."/>
        </authorList>
    </citation>
    <scope>NUCLEOTIDE SEQUENCE [LARGE SCALE GENOMIC DNA]</scope>
    <source>
        <strain evidence="2 3">FD-317 M1</strain>
    </source>
</reference>
<evidence type="ECO:0000313" key="3">
    <source>
        <dbReference type="Proteomes" id="UP000053593"/>
    </source>
</evidence>
<proteinExistence type="predicted"/>
<dbReference type="HOGENOM" id="CLU_032660_0_0_1"/>
<dbReference type="Gene3D" id="3.50.50.60">
    <property type="entry name" value="FAD/NAD(P)-binding domain"/>
    <property type="match status" value="1"/>
</dbReference>
<feature type="chain" id="PRO_5002220404" description="Amine oxidase" evidence="1">
    <location>
        <begin position="21"/>
        <end position="482"/>
    </location>
</feature>
<gene>
    <name evidence="2" type="ORF">GYMLUDRAFT_174825</name>
</gene>
<dbReference type="PANTHER" id="PTHR42923">
    <property type="entry name" value="PROTOPORPHYRINOGEN OXIDASE"/>
    <property type="match status" value="1"/>
</dbReference>
<name>A0A0D0CLP5_9AGAR</name>
<dbReference type="AlphaFoldDB" id="A0A0D0CLP5"/>
<dbReference type="Pfam" id="PF13450">
    <property type="entry name" value="NAD_binding_8"/>
    <property type="match status" value="1"/>
</dbReference>
<evidence type="ECO:0008006" key="4">
    <source>
        <dbReference type="Google" id="ProtNLM"/>
    </source>
</evidence>
<keyword evidence="3" id="KW-1185">Reference proteome</keyword>
<dbReference type="EMBL" id="KN834800">
    <property type="protein sequence ID" value="KIK56058.1"/>
    <property type="molecule type" value="Genomic_DNA"/>
</dbReference>
<evidence type="ECO:0000256" key="1">
    <source>
        <dbReference type="SAM" id="SignalP"/>
    </source>
</evidence>
<feature type="signal peptide" evidence="1">
    <location>
        <begin position="1"/>
        <end position="20"/>
    </location>
</feature>
<dbReference type="Proteomes" id="UP000053593">
    <property type="component" value="Unassembled WGS sequence"/>
</dbReference>
<dbReference type="Gene3D" id="3.30.70.1990">
    <property type="match status" value="1"/>
</dbReference>
<dbReference type="SUPFAM" id="SSF51905">
    <property type="entry name" value="FAD/NAD(P)-binding domain"/>
    <property type="match status" value="1"/>
</dbReference>
<evidence type="ECO:0000313" key="2">
    <source>
        <dbReference type="EMBL" id="KIK56058.1"/>
    </source>
</evidence>
<accession>A0A0D0CLP5</accession>